<evidence type="ECO:0000256" key="4">
    <source>
        <dbReference type="ARBA" id="ARBA00023242"/>
    </source>
</evidence>
<dbReference type="AlphaFoldDB" id="A0A438NK51"/>
<protein>
    <recommendedName>
        <fullName evidence="5">Zn(2)-C6 fungal-type domain-containing protein</fullName>
    </recommendedName>
</protein>
<accession>A0A438NK51</accession>
<keyword evidence="3" id="KW-0804">Transcription</keyword>
<dbReference type="SUPFAM" id="SSF57701">
    <property type="entry name" value="Zn2/Cys6 DNA-binding domain"/>
    <property type="match status" value="1"/>
</dbReference>
<organism evidence="6 7">
    <name type="scientific">Exophiala mesophila</name>
    <name type="common">Black yeast-like fungus</name>
    <dbReference type="NCBI Taxonomy" id="212818"/>
    <lineage>
        <taxon>Eukaryota</taxon>
        <taxon>Fungi</taxon>
        <taxon>Dikarya</taxon>
        <taxon>Ascomycota</taxon>
        <taxon>Pezizomycotina</taxon>
        <taxon>Eurotiomycetes</taxon>
        <taxon>Chaetothyriomycetidae</taxon>
        <taxon>Chaetothyriales</taxon>
        <taxon>Herpotrichiellaceae</taxon>
        <taxon>Exophiala</taxon>
    </lineage>
</organism>
<dbReference type="Gene3D" id="4.10.240.10">
    <property type="entry name" value="Zn(2)-C6 fungal-type DNA-binding domain"/>
    <property type="match status" value="1"/>
</dbReference>
<evidence type="ECO:0000256" key="1">
    <source>
        <dbReference type="ARBA" id="ARBA00023015"/>
    </source>
</evidence>
<dbReference type="Pfam" id="PF00172">
    <property type="entry name" value="Zn_clus"/>
    <property type="match status" value="1"/>
</dbReference>
<dbReference type="InterPro" id="IPR050797">
    <property type="entry name" value="Carb_Metab_Trans_Reg"/>
</dbReference>
<dbReference type="OrthoDB" id="2740448at2759"/>
<proteinExistence type="predicted"/>
<dbReference type="CDD" id="cd00067">
    <property type="entry name" value="GAL4"/>
    <property type="match status" value="1"/>
</dbReference>
<dbReference type="VEuPathDB" id="FungiDB:PV10_04209"/>
<dbReference type="GO" id="GO:0003677">
    <property type="term" value="F:DNA binding"/>
    <property type="evidence" value="ECO:0007669"/>
    <property type="project" value="UniProtKB-KW"/>
</dbReference>
<evidence type="ECO:0000256" key="2">
    <source>
        <dbReference type="ARBA" id="ARBA00023125"/>
    </source>
</evidence>
<dbReference type="GO" id="GO:0000981">
    <property type="term" value="F:DNA-binding transcription factor activity, RNA polymerase II-specific"/>
    <property type="evidence" value="ECO:0007669"/>
    <property type="project" value="InterPro"/>
</dbReference>
<dbReference type="EMBL" id="NAJM01000001">
    <property type="protein sequence ID" value="RVX76106.1"/>
    <property type="molecule type" value="Genomic_DNA"/>
</dbReference>
<dbReference type="PROSITE" id="PS00463">
    <property type="entry name" value="ZN2_CY6_FUNGAL_1"/>
    <property type="match status" value="1"/>
</dbReference>
<feature type="domain" description="Zn(2)-C6 fungal-type" evidence="5">
    <location>
        <begin position="18"/>
        <end position="47"/>
    </location>
</feature>
<keyword evidence="4" id="KW-0539">Nucleus</keyword>
<evidence type="ECO:0000256" key="3">
    <source>
        <dbReference type="ARBA" id="ARBA00023163"/>
    </source>
</evidence>
<comment type="caution">
    <text evidence="6">The sequence shown here is derived from an EMBL/GenBank/DDBJ whole genome shotgun (WGS) entry which is preliminary data.</text>
</comment>
<evidence type="ECO:0000259" key="5">
    <source>
        <dbReference type="PROSITE" id="PS50048"/>
    </source>
</evidence>
<dbReference type="Proteomes" id="UP000288859">
    <property type="component" value="Unassembled WGS sequence"/>
</dbReference>
<gene>
    <name evidence="6" type="ORF">B0A52_00463</name>
</gene>
<dbReference type="InterPro" id="IPR036864">
    <property type="entry name" value="Zn2-C6_fun-type_DNA-bd_sf"/>
</dbReference>
<reference evidence="6 7" key="1">
    <citation type="submission" date="2017-03" db="EMBL/GenBank/DDBJ databases">
        <title>Genomes of endolithic fungi from Antarctica.</title>
        <authorList>
            <person name="Coleine C."/>
            <person name="Masonjones S."/>
            <person name="Stajich J.E."/>
        </authorList>
    </citation>
    <scope>NUCLEOTIDE SEQUENCE [LARGE SCALE GENOMIC DNA]</scope>
    <source>
        <strain evidence="6 7">CCFEE 6314</strain>
    </source>
</reference>
<dbReference type="InterPro" id="IPR001138">
    <property type="entry name" value="Zn2Cys6_DnaBD"/>
</dbReference>
<dbReference type="CDD" id="cd12148">
    <property type="entry name" value="fungal_TF_MHR"/>
    <property type="match status" value="1"/>
</dbReference>
<sequence length="509" mass="57425">MTSSKPTPRPRQQRVLQACSACKRRKVRCTGQQPCSQCDRLSIQCVYVGPEVLAVGRSRLGVANRGAIITESRAQSSNDELSLSHSQAQAQAQAISSPSVSSTASRATAPVDVSRYGPVFMYSLVSDYMAKLYPICPVLDETDLRVQIDMMYTDNDAATLVYAFAALALLLMQVSETGRESGCYSQCAELLALSLQHYKPLDFDSKPNLTRIIGCLFLEMGLLSVDRKDLSFFYLHQAISLMLMHGLDYFLGEITIDPVERARRERVYWVCFIHERHQAIEGSNMICLEPLPSLPDVAFLASDSVGRGWNHIIQTFLVIDRDFVRFWKGDRSSLTAEWIQTKHQQFTDPSWELEVSTLAPTQQADLIITRQWLRTLLWQMAMSKVLLSSAAGPSEGLSLSMPLRLSSQLKACFDRVSSRSVAIDVIGLISKLFEITNTIADVLVALPLGDSVEEKRSRIQDFLFAKNFLFDLPHVKPIYRDILEDKVRQIRHSYSDSRWDDLFFEINLN</sequence>
<dbReference type="PANTHER" id="PTHR31668:SF24">
    <property type="entry name" value="TRANSCRIPTION FACTOR, PUTATIVE-RELATED"/>
    <property type="match status" value="1"/>
</dbReference>
<keyword evidence="2" id="KW-0238">DNA-binding</keyword>
<dbReference type="PROSITE" id="PS50048">
    <property type="entry name" value="ZN2_CY6_FUNGAL_2"/>
    <property type="match status" value="1"/>
</dbReference>
<dbReference type="PANTHER" id="PTHR31668">
    <property type="entry name" value="GLUCOSE TRANSPORT TRANSCRIPTION REGULATOR RGT1-RELATED-RELATED"/>
    <property type="match status" value="1"/>
</dbReference>
<keyword evidence="1" id="KW-0805">Transcription regulation</keyword>
<name>A0A438NK51_EXOME</name>
<evidence type="ECO:0000313" key="6">
    <source>
        <dbReference type="EMBL" id="RVX76106.1"/>
    </source>
</evidence>
<dbReference type="GO" id="GO:0008270">
    <property type="term" value="F:zinc ion binding"/>
    <property type="evidence" value="ECO:0007669"/>
    <property type="project" value="InterPro"/>
</dbReference>
<evidence type="ECO:0000313" key="7">
    <source>
        <dbReference type="Proteomes" id="UP000288859"/>
    </source>
</evidence>
<dbReference type="SMART" id="SM00066">
    <property type="entry name" value="GAL4"/>
    <property type="match status" value="1"/>
</dbReference>